<gene>
    <name evidence="4" type="ORF">ACFFJ8_04425</name>
</gene>
<dbReference type="EMBL" id="JBHLVF010000009">
    <property type="protein sequence ID" value="MFC0390622.1"/>
    <property type="molecule type" value="Genomic_DNA"/>
</dbReference>
<protein>
    <submittedName>
        <fullName evidence="4">BMC domain-containing protein</fullName>
    </submittedName>
</protein>
<comment type="caution">
    <text evidence="4">The sequence shown here is derived from an EMBL/GenBank/DDBJ whole genome shotgun (WGS) entry which is preliminary data.</text>
</comment>
<accession>A0ABV6J4Y9</accession>
<proteinExistence type="predicted"/>
<dbReference type="SMART" id="SM00877">
    <property type="entry name" value="BMC"/>
    <property type="match status" value="1"/>
</dbReference>
<dbReference type="NCBIfam" id="NF012012">
    <property type="entry name" value="PRK15468.1"/>
    <property type="match status" value="1"/>
</dbReference>
<dbReference type="InterPro" id="IPR044870">
    <property type="entry name" value="BMC_CP"/>
</dbReference>
<evidence type="ECO:0000313" key="4">
    <source>
        <dbReference type="EMBL" id="MFC0390622.1"/>
    </source>
</evidence>
<dbReference type="InterPro" id="IPR037233">
    <property type="entry name" value="CcmK-like_sf"/>
</dbReference>
<dbReference type="PROSITE" id="PS51931">
    <property type="entry name" value="BMC_CP"/>
    <property type="match status" value="1"/>
</dbReference>
<dbReference type="PANTHER" id="PTHR40449:SF2">
    <property type="entry name" value="BACTERIAL MICROCOMPARTMENT SHELL PROTEIN EUTS"/>
    <property type="match status" value="1"/>
</dbReference>
<dbReference type="InterPro" id="IPR009307">
    <property type="entry name" value="EutS/PduU/CutR"/>
</dbReference>
<dbReference type="SUPFAM" id="SSF143414">
    <property type="entry name" value="CcmK-like"/>
    <property type="match status" value="1"/>
</dbReference>
<reference evidence="4 5" key="1">
    <citation type="submission" date="2024-09" db="EMBL/GenBank/DDBJ databases">
        <authorList>
            <person name="Sun Q."/>
            <person name="Mori K."/>
        </authorList>
    </citation>
    <scope>NUCLEOTIDE SEQUENCE [LARGE SCALE GENOMIC DNA]</scope>
    <source>
        <strain evidence="4 5">CCM 4839</strain>
    </source>
</reference>
<dbReference type="InterPro" id="IPR000249">
    <property type="entry name" value="BMC_dom"/>
</dbReference>
<dbReference type="Gene3D" id="3.30.70.1710">
    <property type="match status" value="1"/>
</dbReference>
<organism evidence="4 5">
    <name type="scientific">Paenibacillus mendelii</name>
    <dbReference type="NCBI Taxonomy" id="206163"/>
    <lineage>
        <taxon>Bacteria</taxon>
        <taxon>Bacillati</taxon>
        <taxon>Bacillota</taxon>
        <taxon>Bacilli</taxon>
        <taxon>Bacillales</taxon>
        <taxon>Paenibacillaceae</taxon>
        <taxon>Paenibacillus</taxon>
    </lineage>
</organism>
<sequence>MRMEKQRVIQEYVPGKQVTLSHVIANPDPVLYDKLGIDKAGAIGILTLTPTETAIIAADIATKAADVEIGYLDRFTGSLVLSGEVSAVEMAVVSVNDFLSSKLFFTPAPITRS</sequence>
<keyword evidence="5" id="KW-1185">Reference proteome</keyword>
<evidence type="ECO:0000256" key="2">
    <source>
        <dbReference type="ARBA" id="ARBA00024446"/>
    </source>
</evidence>
<evidence type="ECO:0000259" key="3">
    <source>
        <dbReference type="PROSITE" id="PS51931"/>
    </source>
</evidence>
<dbReference type="Pfam" id="PF00936">
    <property type="entry name" value="BMC"/>
    <property type="match status" value="1"/>
</dbReference>
<dbReference type="RefSeq" id="WP_309145353.1">
    <property type="nucleotide sequence ID" value="NZ_JANHOF010000009.1"/>
</dbReference>
<feature type="domain" description="BMC circularly permuted" evidence="3">
    <location>
        <begin position="7"/>
        <end position="105"/>
    </location>
</feature>
<evidence type="ECO:0000313" key="5">
    <source>
        <dbReference type="Proteomes" id="UP001589818"/>
    </source>
</evidence>
<name>A0ABV6J4Y9_9BACL</name>
<keyword evidence="2" id="KW-1283">Bacterial microcompartment</keyword>
<dbReference type="Proteomes" id="UP001589818">
    <property type="component" value="Unassembled WGS sequence"/>
</dbReference>
<comment type="subcellular location">
    <subcellularLocation>
        <location evidence="1">Bacterial microcompartment</location>
    </subcellularLocation>
</comment>
<dbReference type="PIRSF" id="PIRSF012296">
    <property type="entry name" value="EutS_PduU"/>
    <property type="match status" value="1"/>
</dbReference>
<evidence type="ECO:0000256" key="1">
    <source>
        <dbReference type="ARBA" id="ARBA00024322"/>
    </source>
</evidence>
<dbReference type="CDD" id="cd07046">
    <property type="entry name" value="BMC_PduU-EutS"/>
    <property type="match status" value="1"/>
</dbReference>
<dbReference type="PANTHER" id="PTHR40449">
    <property type="entry name" value="ETHANOLAMINE UTILIZATION PROTEIN EUTS"/>
    <property type="match status" value="1"/>
</dbReference>